<dbReference type="Pfam" id="PF01734">
    <property type="entry name" value="Patatin"/>
    <property type="match status" value="1"/>
</dbReference>
<dbReference type="Gene3D" id="3.40.1090.10">
    <property type="entry name" value="Cytosolic phospholipase A2 catalytic domain"/>
    <property type="match status" value="2"/>
</dbReference>
<protein>
    <submittedName>
        <fullName evidence="6">Predicted esterase of the alpha-beta hydrolase superfamily</fullName>
        <ecNumber evidence="6">3.1.-.-</ecNumber>
    </submittedName>
</protein>
<evidence type="ECO:0000256" key="3">
    <source>
        <dbReference type="ARBA" id="ARBA00023098"/>
    </source>
</evidence>
<dbReference type="InterPro" id="IPR016035">
    <property type="entry name" value="Acyl_Trfase/lysoPLipase"/>
</dbReference>
<dbReference type="EC" id="3.1.-.-" evidence="6"/>
<keyword evidence="1 4" id="KW-0378">Hydrolase</keyword>
<organism evidence="6">
    <name type="scientific">Cupriavidus necator</name>
    <name type="common">Alcaligenes eutrophus</name>
    <name type="synonym">Ralstonia eutropha</name>
    <dbReference type="NCBI Taxonomy" id="106590"/>
    <lineage>
        <taxon>Bacteria</taxon>
        <taxon>Pseudomonadati</taxon>
        <taxon>Pseudomonadota</taxon>
        <taxon>Betaproteobacteria</taxon>
        <taxon>Burkholderiales</taxon>
        <taxon>Burkholderiaceae</taxon>
        <taxon>Cupriavidus</taxon>
    </lineage>
</organism>
<gene>
    <name evidence="6" type="ORF">CNECB9_4390028</name>
</gene>
<dbReference type="PANTHER" id="PTHR14226">
    <property type="entry name" value="NEUROPATHY TARGET ESTERASE/SWISS CHEESE D.MELANOGASTER"/>
    <property type="match status" value="1"/>
</dbReference>
<feature type="active site" description="Proton acceptor" evidence="4">
    <location>
        <position position="200"/>
    </location>
</feature>
<keyword evidence="2 4" id="KW-0442">Lipid degradation</keyword>
<evidence type="ECO:0000256" key="1">
    <source>
        <dbReference type="ARBA" id="ARBA00022801"/>
    </source>
</evidence>
<feature type="short sequence motif" description="DGA/G" evidence="4">
    <location>
        <begin position="200"/>
        <end position="202"/>
    </location>
</feature>
<feature type="domain" description="PNPLA" evidence="5">
    <location>
        <begin position="13"/>
        <end position="213"/>
    </location>
</feature>
<feature type="active site" description="Nucleophile" evidence="4">
    <location>
        <position position="47"/>
    </location>
</feature>
<keyword evidence="3 4" id="KW-0443">Lipid metabolism</keyword>
<dbReference type="PANTHER" id="PTHR14226:SF78">
    <property type="entry name" value="SLR0060 PROTEIN"/>
    <property type="match status" value="1"/>
</dbReference>
<sequence>MQPEPAQPKPVALALQGGGMHGAFTWGVLDRLLEDGRLAIEGVSATSAGAMNGTVLAYGLLQGGSDGARLALHDFWEAIAHSAQRYNLFRWLPWLKSSHTLGLNHSPMYAMADIALRLLSPYQFNPNNLNPLRDVLGSQVDFAALREHCPIQLYLCATNIETSRIRIFPPEELSIDAVLASACVPTLFQAVSIDGQHYWDGGYVGNPAIFPLIYHCQTHDVVIVHINPIVRHGVPTTAADILNRVNEVSFNSSLMREMRAIAFVTSLIQQGKLDGTEMKEVWIHSIRSDQTMAALGVSTKYNADWDFLCSLRDKGRAEASRWLEQHYDSVGRRSSIDISGEFL</sequence>
<dbReference type="AlphaFoldDB" id="A0A1K0JG93"/>
<dbReference type="GO" id="GO:0016787">
    <property type="term" value="F:hydrolase activity"/>
    <property type="evidence" value="ECO:0007669"/>
    <property type="project" value="UniProtKB-UniRule"/>
</dbReference>
<evidence type="ECO:0000256" key="2">
    <source>
        <dbReference type="ARBA" id="ARBA00022963"/>
    </source>
</evidence>
<evidence type="ECO:0000259" key="5">
    <source>
        <dbReference type="PROSITE" id="PS51635"/>
    </source>
</evidence>
<dbReference type="PROSITE" id="PS51635">
    <property type="entry name" value="PNPLA"/>
    <property type="match status" value="1"/>
</dbReference>
<dbReference type="InterPro" id="IPR002641">
    <property type="entry name" value="PNPLA_dom"/>
</dbReference>
<comment type="caution">
    <text evidence="4">Lacks conserved residue(s) required for the propagation of feature annotation.</text>
</comment>
<reference evidence="6" key="1">
    <citation type="submission" date="2016-09" db="EMBL/GenBank/DDBJ databases">
        <authorList>
            <person name="Capua I."/>
            <person name="De Benedictis P."/>
            <person name="Joannis T."/>
            <person name="Lombin L.H."/>
            <person name="Cattoli G."/>
        </authorList>
    </citation>
    <scope>NUCLEOTIDE SEQUENCE</scope>
    <source>
        <strain evidence="6">B9</strain>
    </source>
</reference>
<dbReference type="EMBL" id="FMSH01000378">
    <property type="protein sequence ID" value="SCU85128.1"/>
    <property type="molecule type" value="Genomic_DNA"/>
</dbReference>
<name>A0A1K0JG93_CUPNE</name>
<dbReference type="SUPFAM" id="SSF52151">
    <property type="entry name" value="FabD/lysophospholipase-like"/>
    <property type="match status" value="1"/>
</dbReference>
<dbReference type="InterPro" id="IPR050301">
    <property type="entry name" value="NTE"/>
</dbReference>
<feature type="short sequence motif" description="GXGXXG" evidence="4">
    <location>
        <begin position="17"/>
        <end position="22"/>
    </location>
</feature>
<evidence type="ECO:0000256" key="4">
    <source>
        <dbReference type="PROSITE-ProRule" id="PRU01161"/>
    </source>
</evidence>
<dbReference type="GO" id="GO:0016042">
    <property type="term" value="P:lipid catabolic process"/>
    <property type="evidence" value="ECO:0007669"/>
    <property type="project" value="UniProtKB-UniRule"/>
</dbReference>
<proteinExistence type="predicted"/>
<dbReference type="RefSeq" id="WP_340527826.1">
    <property type="nucleotide sequence ID" value="NZ_FMSH01000378.1"/>
</dbReference>
<accession>A0A1K0JG93</accession>
<evidence type="ECO:0000313" key="6">
    <source>
        <dbReference type="EMBL" id="SCU85128.1"/>
    </source>
</evidence>